<organism evidence="1 2">
    <name type="scientific">Catharanthus roseus</name>
    <name type="common">Madagascar periwinkle</name>
    <name type="synonym">Vinca rosea</name>
    <dbReference type="NCBI Taxonomy" id="4058"/>
    <lineage>
        <taxon>Eukaryota</taxon>
        <taxon>Viridiplantae</taxon>
        <taxon>Streptophyta</taxon>
        <taxon>Embryophyta</taxon>
        <taxon>Tracheophyta</taxon>
        <taxon>Spermatophyta</taxon>
        <taxon>Magnoliopsida</taxon>
        <taxon>eudicotyledons</taxon>
        <taxon>Gunneridae</taxon>
        <taxon>Pentapetalae</taxon>
        <taxon>asterids</taxon>
        <taxon>lamiids</taxon>
        <taxon>Gentianales</taxon>
        <taxon>Apocynaceae</taxon>
        <taxon>Rauvolfioideae</taxon>
        <taxon>Vinceae</taxon>
        <taxon>Catharanthinae</taxon>
        <taxon>Catharanthus</taxon>
    </lineage>
</organism>
<evidence type="ECO:0000313" key="2">
    <source>
        <dbReference type="Proteomes" id="UP001060085"/>
    </source>
</evidence>
<protein>
    <submittedName>
        <fullName evidence="1">Uncharacterized protein</fullName>
    </submittedName>
</protein>
<name>A0ACB9ZL94_CATRO</name>
<sequence>MKEEGHVDSVGSRHMRGNIKLFSDIKRKYYSNVFIEDNCKGRIYGTGTFGINPKIRDASLVDGLKYNLISIPDEDDMPIKAEGKIQINKEVARKRAVEEKKKTETLAKGQATQGSLAKKEKGKAKVVSSVLKGKEKRMFEASDLEGNSSASKNTHTEKE</sequence>
<reference evidence="2" key="1">
    <citation type="journal article" date="2023" name="Nat. Plants">
        <title>Single-cell RNA sequencing provides a high-resolution roadmap for understanding the multicellular compartmentation of specialized metabolism.</title>
        <authorList>
            <person name="Sun S."/>
            <person name="Shen X."/>
            <person name="Li Y."/>
            <person name="Li Y."/>
            <person name="Wang S."/>
            <person name="Li R."/>
            <person name="Zhang H."/>
            <person name="Shen G."/>
            <person name="Guo B."/>
            <person name="Wei J."/>
            <person name="Xu J."/>
            <person name="St-Pierre B."/>
            <person name="Chen S."/>
            <person name="Sun C."/>
        </authorList>
    </citation>
    <scope>NUCLEOTIDE SEQUENCE [LARGE SCALE GENOMIC DNA]</scope>
</reference>
<gene>
    <name evidence="1" type="ORF">M9H77_34164</name>
</gene>
<dbReference type="Proteomes" id="UP001060085">
    <property type="component" value="Linkage Group LG08"/>
</dbReference>
<keyword evidence="2" id="KW-1185">Reference proteome</keyword>
<evidence type="ECO:0000313" key="1">
    <source>
        <dbReference type="EMBL" id="KAI5648159.1"/>
    </source>
</evidence>
<dbReference type="EMBL" id="CM044708">
    <property type="protein sequence ID" value="KAI5648159.1"/>
    <property type="molecule type" value="Genomic_DNA"/>
</dbReference>
<proteinExistence type="predicted"/>
<accession>A0ACB9ZL94</accession>
<comment type="caution">
    <text evidence="1">The sequence shown here is derived from an EMBL/GenBank/DDBJ whole genome shotgun (WGS) entry which is preliminary data.</text>
</comment>